<dbReference type="Proteomes" id="UP000245768">
    <property type="component" value="Unassembled WGS sequence"/>
</dbReference>
<dbReference type="AlphaFoldDB" id="A0A316YKF4"/>
<dbReference type="InParanoid" id="A0A316YKF4"/>
<gene>
    <name evidence="2" type="ORF">FA10DRAFT_268184</name>
</gene>
<feature type="compositionally biased region" description="Low complexity" evidence="1">
    <location>
        <begin position="131"/>
        <end position="141"/>
    </location>
</feature>
<proteinExistence type="predicted"/>
<accession>A0A316YKF4</accession>
<evidence type="ECO:0000256" key="1">
    <source>
        <dbReference type="SAM" id="MobiDB-lite"/>
    </source>
</evidence>
<organism evidence="2 3">
    <name type="scientific">Acaromyces ingoldii</name>
    <dbReference type="NCBI Taxonomy" id="215250"/>
    <lineage>
        <taxon>Eukaryota</taxon>
        <taxon>Fungi</taxon>
        <taxon>Dikarya</taxon>
        <taxon>Basidiomycota</taxon>
        <taxon>Ustilaginomycotina</taxon>
        <taxon>Exobasidiomycetes</taxon>
        <taxon>Exobasidiales</taxon>
        <taxon>Cryptobasidiaceae</taxon>
        <taxon>Acaromyces</taxon>
    </lineage>
</organism>
<feature type="region of interest" description="Disordered" evidence="1">
    <location>
        <begin position="182"/>
        <end position="205"/>
    </location>
</feature>
<evidence type="ECO:0000313" key="3">
    <source>
        <dbReference type="Proteomes" id="UP000245768"/>
    </source>
</evidence>
<name>A0A316YKF4_9BASI</name>
<dbReference type="GeneID" id="37044140"/>
<keyword evidence="3" id="KW-1185">Reference proteome</keyword>
<feature type="region of interest" description="Disordered" evidence="1">
    <location>
        <begin position="113"/>
        <end position="141"/>
    </location>
</feature>
<dbReference type="EMBL" id="KZ819637">
    <property type="protein sequence ID" value="PWN89662.1"/>
    <property type="molecule type" value="Genomic_DNA"/>
</dbReference>
<sequence length="252" mass="26164">MARTTPALSLSLSRRSKVSLASSLNISHRRSTLSALLPSDTSRPARPLRLLNRSAPSMLSSTRSRLSCTASQLAPCPGPSAPLYCAKKAWPAISSWVRSCWNVRVEAIRPSYGSSPPAAGPVDEAPPPTPAAAAAAAAGVDPEADAPSWVRDWRGGGAMPPAAATSDAKAAGLLVCVGGPSIESDESDELDGERPTPPDVPGAAGDLAVDASLELTKREPCWADEGKGEEDIPSFFFLSFSFPLGDDVGCRD</sequence>
<dbReference type="RefSeq" id="XP_025376860.1">
    <property type="nucleotide sequence ID" value="XM_025522224.1"/>
</dbReference>
<protein>
    <submittedName>
        <fullName evidence="2">Uncharacterized protein</fullName>
    </submittedName>
</protein>
<evidence type="ECO:0000313" key="2">
    <source>
        <dbReference type="EMBL" id="PWN89662.1"/>
    </source>
</evidence>
<feature type="compositionally biased region" description="Low complexity" evidence="1">
    <location>
        <begin position="113"/>
        <end position="123"/>
    </location>
</feature>
<reference evidence="2 3" key="1">
    <citation type="journal article" date="2018" name="Mol. Biol. Evol.">
        <title>Broad Genomic Sampling Reveals a Smut Pathogenic Ancestry of the Fungal Clade Ustilaginomycotina.</title>
        <authorList>
            <person name="Kijpornyongpan T."/>
            <person name="Mondo S.J."/>
            <person name="Barry K."/>
            <person name="Sandor L."/>
            <person name="Lee J."/>
            <person name="Lipzen A."/>
            <person name="Pangilinan J."/>
            <person name="LaButti K."/>
            <person name="Hainaut M."/>
            <person name="Henrissat B."/>
            <person name="Grigoriev I.V."/>
            <person name="Spatafora J.W."/>
            <person name="Aime M.C."/>
        </authorList>
    </citation>
    <scope>NUCLEOTIDE SEQUENCE [LARGE SCALE GENOMIC DNA]</scope>
    <source>
        <strain evidence="2 3">MCA 4198</strain>
    </source>
</reference>